<dbReference type="RefSeq" id="WP_302724337.1">
    <property type="nucleotide sequence ID" value="NZ_JAULRU010000797.1"/>
</dbReference>
<comment type="caution">
    <text evidence="3">The sequence shown here is derived from an EMBL/GenBank/DDBJ whole genome shotgun (WGS) entry which is preliminary data.</text>
</comment>
<keyword evidence="2" id="KW-0472">Membrane</keyword>
<feature type="transmembrane region" description="Helical" evidence="2">
    <location>
        <begin position="20"/>
        <end position="40"/>
    </location>
</feature>
<evidence type="ECO:0000313" key="3">
    <source>
        <dbReference type="EMBL" id="MDX6847732.1"/>
    </source>
</evidence>
<keyword evidence="1" id="KW-0175">Coiled coil</keyword>
<name>A0ABU4RS80_9GAMM</name>
<keyword evidence="4" id="KW-1185">Reference proteome</keyword>
<gene>
    <name evidence="3" type="ORF">SCD92_00080</name>
</gene>
<evidence type="ECO:0008006" key="5">
    <source>
        <dbReference type="Google" id="ProtNLM"/>
    </source>
</evidence>
<dbReference type="EMBL" id="JAXAFO010000001">
    <property type="protein sequence ID" value="MDX6847732.1"/>
    <property type="molecule type" value="Genomic_DNA"/>
</dbReference>
<reference evidence="3 4" key="1">
    <citation type="submission" date="2023-11" db="EMBL/GenBank/DDBJ databases">
        <title>Gilvimarinus fulvus sp. nov., isolated from the surface of Kelp.</title>
        <authorList>
            <person name="Sun Y.Y."/>
            <person name="Gong Y."/>
            <person name="Du Z.J."/>
        </authorList>
    </citation>
    <scope>NUCLEOTIDE SEQUENCE [LARGE SCALE GENOMIC DNA]</scope>
    <source>
        <strain evidence="3 4">SDUM040013</strain>
    </source>
</reference>
<feature type="coiled-coil region" evidence="1">
    <location>
        <begin position="45"/>
        <end position="105"/>
    </location>
</feature>
<protein>
    <recommendedName>
        <fullName evidence="5">MSHA biogenesis protein MshJ</fullName>
    </recommendedName>
</protein>
<keyword evidence="2" id="KW-0812">Transmembrane</keyword>
<accession>A0ABU4RS80</accession>
<evidence type="ECO:0000256" key="1">
    <source>
        <dbReference type="SAM" id="Coils"/>
    </source>
</evidence>
<evidence type="ECO:0000313" key="4">
    <source>
        <dbReference type="Proteomes" id="UP001273505"/>
    </source>
</evidence>
<proteinExistence type="predicted"/>
<keyword evidence="2" id="KW-1133">Transmembrane helix</keyword>
<dbReference type="Proteomes" id="UP001273505">
    <property type="component" value="Unassembled WGS sequence"/>
</dbReference>
<organism evidence="3 4">
    <name type="scientific">Gilvimarinus gilvus</name>
    <dbReference type="NCBI Taxonomy" id="3058038"/>
    <lineage>
        <taxon>Bacteria</taxon>
        <taxon>Pseudomonadati</taxon>
        <taxon>Pseudomonadota</taxon>
        <taxon>Gammaproteobacteria</taxon>
        <taxon>Cellvibrionales</taxon>
        <taxon>Cellvibrionaceae</taxon>
        <taxon>Gilvimarinus</taxon>
    </lineage>
</organism>
<evidence type="ECO:0000256" key="2">
    <source>
        <dbReference type="SAM" id="Phobius"/>
    </source>
</evidence>
<sequence length="217" mass="24686">MNISELNEKFNALSLRERVIVLFAALLLVYGVWYFVWFYAAENRRDALAIDAASLETRAASLQTEIQTFQALATNQVYQNKRDEIARAEARLAELDTELAQLSQGLVEPGQLAKVIRDLLREASRVELMELTTEPARLIPISSSNEQDEVTSGVYRHTLQITLTGGYFEILDLVARLENLEWAFYWESLDYEVEAYPKATVTIRLFTLSAQEGRMGV</sequence>